<feature type="transmembrane region" description="Helical" evidence="8">
    <location>
        <begin position="296"/>
        <end position="322"/>
    </location>
</feature>
<feature type="transmembrane region" description="Helical" evidence="8">
    <location>
        <begin position="477"/>
        <end position="501"/>
    </location>
</feature>
<dbReference type="Pfam" id="PF00083">
    <property type="entry name" value="Sugar_tr"/>
    <property type="match status" value="1"/>
</dbReference>
<dbReference type="SUPFAM" id="SSF103473">
    <property type="entry name" value="MFS general substrate transporter"/>
    <property type="match status" value="1"/>
</dbReference>
<keyword evidence="5 8" id="KW-1133">Transmembrane helix</keyword>
<feature type="transmembrane region" description="Helical" evidence="8">
    <location>
        <begin position="367"/>
        <end position="388"/>
    </location>
</feature>
<keyword evidence="11" id="KW-1185">Reference proteome</keyword>
<organism evidence="10 11">
    <name type="scientific">Myriangium duriaei CBS 260.36</name>
    <dbReference type="NCBI Taxonomy" id="1168546"/>
    <lineage>
        <taxon>Eukaryota</taxon>
        <taxon>Fungi</taxon>
        <taxon>Dikarya</taxon>
        <taxon>Ascomycota</taxon>
        <taxon>Pezizomycotina</taxon>
        <taxon>Dothideomycetes</taxon>
        <taxon>Dothideomycetidae</taxon>
        <taxon>Myriangiales</taxon>
        <taxon>Myriangiaceae</taxon>
        <taxon>Myriangium</taxon>
    </lineage>
</organism>
<keyword evidence="6 8" id="KW-0472">Membrane</keyword>
<evidence type="ECO:0000259" key="9">
    <source>
        <dbReference type="PROSITE" id="PS50850"/>
    </source>
</evidence>
<dbReference type="PROSITE" id="PS00216">
    <property type="entry name" value="SUGAR_TRANSPORT_1"/>
    <property type="match status" value="1"/>
</dbReference>
<evidence type="ECO:0000256" key="3">
    <source>
        <dbReference type="ARBA" id="ARBA00022448"/>
    </source>
</evidence>
<dbReference type="InterPro" id="IPR005828">
    <property type="entry name" value="MFS_sugar_transport-like"/>
</dbReference>
<protein>
    <submittedName>
        <fullName evidence="10">Hexose transporter protein</fullName>
    </submittedName>
</protein>
<feature type="transmembrane region" description="Helical" evidence="8">
    <location>
        <begin position="114"/>
        <end position="132"/>
    </location>
</feature>
<feature type="transmembrane region" description="Helical" evidence="8">
    <location>
        <begin position="408"/>
        <end position="426"/>
    </location>
</feature>
<comment type="subcellular location">
    <subcellularLocation>
        <location evidence="1">Membrane</location>
        <topology evidence="1">Multi-pass membrane protein</topology>
    </subcellularLocation>
</comment>
<evidence type="ECO:0000256" key="1">
    <source>
        <dbReference type="ARBA" id="ARBA00004141"/>
    </source>
</evidence>
<dbReference type="PROSITE" id="PS50850">
    <property type="entry name" value="MFS"/>
    <property type="match status" value="1"/>
</dbReference>
<evidence type="ECO:0000256" key="2">
    <source>
        <dbReference type="ARBA" id="ARBA00010992"/>
    </source>
</evidence>
<evidence type="ECO:0000256" key="8">
    <source>
        <dbReference type="SAM" id="Phobius"/>
    </source>
</evidence>
<sequence>MGGGAQPIGRGYFKAALAETPREAFNWRFYYCVLNFGLMGAARGLDEGLIGTTVTQKSFIKQSGLSTAAGLTAAEVAQKTGNITAMVQIGSVLGALIAFTFSDRIGRLWATRELCTVWIIGAIVFLTSNGSYGQVLAGRFIMGCGIGQTTVVAPSYLAEISPRSVRGVAVCAFTGSVYVGIMLGYFANYGTSLHIGVKSLQWIAPQSMHIIFAGIIFIMSFFALESPRWLMRADRIEDAAMTMSKLRNLDVEDPYVRAELTDIQDQLSRERAATAGNTFTRPFKELFTLPRNRYPLVLALMLQLLGQWSGANSVTIYAPAYFAILGIKGSSEGLLATGVLGVVKLLSALTCAFFLVDFLGRKRALSIGICIQFISMLYIAITLTSIPVLTSAAAKTGSVHLTSMQRHASTGAIVFVYFSGVGWALGYNSIQYLLSAEVFPLGVRSLGQSLVMCFHFVNQYGNSKAVPLMLLSTENGGITSAGTFWFFAVVTGLGGAFVWFFMPETAGKSLEGMDELFSLPWHQIGRKGAKLTAGKGSMLESLATAGGAKEFEMMHVEHAEEHSKA</sequence>
<reference evidence="10" key="1">
    <citation type="journal article" date="2020" name="Stud. Mycol.">
        <title>101 Dothideomycetes genomes: a test case for predicting lifestyles and emergence of pathogens.</title>
        <authorList>
            <person name="Haridas S."/>
            <person name="Albert R."/>
            <person name="Binder M."/>
            <person name="Bloem J."/>
            <person name="Labutti K."/>
            <person name="Salamov A."/>
            <person name="Andreopoulos B."/>
            <person name="Baker S."/>
            <person name="Barry K."/>
            <person name="Bills G."/>
            <person name="Bluhm B."/>
            <person name="Cannon C."/>
            <person name="Castanera R."/>
            <person name="Culley D."/>
            <person name="Daum C."/>
            <person name="Ezra D."/>
            <person name="Gonzalez J."/>
            <person name="Henrissat B."/>
            <person name="Kuo A."/>
            <person name="Liang C."/>
            <person name="Lipzen A."/>
            <person name="Lutzoni F."/>
            <person name="Magnuson J."/>
            <person name="Mondo S."/>
            <person name="Nolan M."/>
            <person name="Ohm R."/>
            <person name="Pangilinan J."/>
            <person name="Park H.-J."/>
            <person name="Ramirez L."/>
            <person name="Alfaro M."/>
            <person name="Sun H."/>
            <person name="Tritt A."/>
            <person name="Yoshinaga Y."/>
            <person name="Zwiers L.-H."/>
            <person name="Turgeon B."/>
            <person name="Goodwin S."/>
            <person name="Spatafora J."/>
            <person name="Crous P."/>
            <person name="Grigoriev I."/>
        </authorList>
    </citation>
    <scope>NUCLEOTIDE SEQUENCE</scope>
    <source>
        <strain evidence="10">CBS 260.36</strain>
    </source>
</reference>
<feature type="domain" description="Major facilitator superfamily (MFS) profile" evidence="9">
    <location>
        <begin position="32"/>
        <end position="506"/>
    </location>
</feature>
<evidence type="ECO:0000313" key="10">
    <source>
        <dbReference type="EMBL" id="KAF2153684.1"/>
    </source>
</evidence>
<dbReference type="InterPro" id="IPR020846">
    <property type="entry name" value="MFS_dom"/>
</dbReference>
<comment type="caution">
    <text evidence="10">The sequence shown here is derived from an EMBL/GenBank/DDBJ whole genome shotgun (WGS) entry which is preliminary data.</text>
</comment>
<dbReference type="PANTHER" id="PTHR48022:SF8">
    <property type="entry name" value="MAJOR FACILITATOR SUPERFAMILY (MFS) PROFILE DOMAIN-CONTAINING PROTEIN-RELATED"/>
    <property type="match status" value="1"/>
</dbReference>
<evidence type="ECO:0000256" key="4">
    <source>
        <dbReference type="ARBA" id="ARBA00022692"/>
    </source>
</evidence>
<feature type="transmembrane region" description="Helical" evidence="8">
    <location>
        <begin position="83"/>
        <end position="102"/>
    </location>
</feature>
<keyword evidence="4 8" id="KW-0812">Transmembrane</keyword>
<accession>A0A9P4J2S5</accession>
<gene>
    <name evidence="10" type="ORF">K461DRAFT_238999</name>
</gene>
<dbReference type="FunFam" id="1.20.1250.20:FF:000313">
    <property type="entry name" value="MFS quinate transporter"/>
    <property type="match status" value="1"/>
</dbReference>
<feature type="transmembrane region" description="Helical" evidence="8">
    <location>
        <begin position="334"/>
        <end position="355"/>
    </location>
</feature>
<dbReference type="GO" id="GO:0016020">
    <property type="term" value="C:membrane"/>
    <property type="evidence" value="ECO:0007669"/>
    <property type="project" value="UniProtKB-SubCell"/>
</dbReference>
<evidence type="ECO:0000256" key="7">
    <source>
        <dbReference type="RuleBase" id="RU003346"/>
    </source>
</evidence>
<dbReference type="InterPro" id="IPR005829">
    <property type="entry name" value="Sugar_transporter_CS"/>
</dbReference>
<feature type="transmembrane region" description="Helical" evidence="8">
    <location>
        <begin position="165"/>
        <end position="187"/>
    </location>
</feature>
<name>A0A9P4J2S5_9PEZI</name>
<keyword evidence="3 7" id="KW-0813">Transport</keyword>
<dbReference type="InterPro" id="IPR036259">
    <property type="entry name" value="MFS_trans_sf"/>
</dbReference>
<feature type="transmembrane region" description="Helical" evidence="8">
    <location>
        <begin position="207"/>
        <end position="224"/>
    </location>
</feature>
<dbReference type="GO" id="GO:0005351">
    <property type="term" value="F:carbohydrate:proton symporter activity"/>
    <property type="evidence" value="ECO:0007669"/>
    <property type="project" value="TreeGrafter"/>
</dbReference>
<dbReference type="InterPro" id="IPR050360">
    <property type="entry name" value="MFS_Sugar_Transporters"/>
</dbReference>
<dbReference type="NCBIfam" id="TIGR00879">
    <property type="entry name" value="SP"/>
    <property type="match status" value="1"/>
</dbReference>
<evidence type="ECO:0000313" key="11">
    <source>
        <dbReference type="Proteomes" id="UP000799439"/>
    </source>
</evidence>
<dbReference type="EMBL" id="ML996084">
    <property type="protein sequence ID" value="KAF2153684.1"/>
    <property type="molecule type" value="Genomic_DNA"/>
</dbReference>
<dbReference type="Proteomes" id="UP000799439">
    <property type="component" value="Unassembled WGS sequence"/>
</dbReference>
<dbReference type="InterPro" id="IPR003663">
    <property type="entry name" value="Sugar/inositol_transpt"/>
</dbReference>
<evidence type="ECO:0000256" key="6">
    <source>
        <dbReference type="ARBA" id="ARBA00023136"/>
    </source>
</evidence>
<feature type="transmembrane region" description="Helical" evidence="8">
    <location>
        <begin position="138"/>
        <end position="158"/>
    </location>
</feature>
<dbReference type="PRINTS" id="PR00171">
    <property type="entry name" value="SUGRTRNSPORT"/>
</dbReference>
<proteinExistence type="inferred from homology"/>
<dbReference type="PANTHER" id="PTHR48022">
    <property type="entry name" value="PLASTIDIC GLUCOSE TRANSPORTER 4"/>
    <property type="match status" value="1"/>
</dbReference>
<dbReference type="OrthoDB" id="5296287at2759"/>
<dbReference type="AlphaFoldDB" id="A0A9P4J2S5"/>
<comment type="similarity">
    <text evidence="2 7">Belongs to the major facilitator superfamily. Sugar transporter (TC 2.A.1.1) family.</text>
</comment>
<evidence type="ECO:0000256" key="5">
    <source>
        <dbReference type="ARBA" id="ARBA00022989"/>
    </source>
</evidence>
<dbReference type="Gene3D" id="1.20.1250.20">
    <property type="entry name" value="MFS general substrate transporter like domains"/>
    <property type="match status" value="1"/>
</dbReference>